<name>A0A5Q4C3P1_9PEZI</name>
<proteinExistence type="inferred from homology"/>
<dbReference type="GO" id="GO:0006487">
    <property type="term" value="P:protein N-linked glycosylation"/>
    <property type="evidence" value="ECO:0007669"/>
    <property type="project" value="TreeGrafter"/>
</dbReference>
<comment type="pathway">
    <text evidence="2 8">Protein modification; protein glycosylation.</text>
</comment>
<dbReference type="EMBL" id="PUHP01000062">
    <property type="protein sequence ID" value="TQN73968.1"/>
    <property type="molecule type" value="Genomic_DNA"/>
</dbReference>
<gene>
    <name evidence="10" type="primary">Dad1</name>
    <name evidence="10" type="ORF">CSHISOI_01464</name>
</gene>
<evidence type="ECO:0000256" key="8">
    <source>
        <dbReference type="RuleBase" id="RU361136"/>
    </source>
</evidence>
<evidence type="ECO:0000256" key="3">
    <source>
        <dbReference type="ARBA" id="ARBA00009386"/>
    </source>
</evidence>
<dbReference type="InterPro" id="IPR003038">
    <property type="entry name" value="DAD/Ost2"/>
</dbReference>
<comment type="similarity">
    <text evidence="3 8">Belongs to the DAD/OST2 family.</text>
</comment>
<dbReference type="GO" id="GO:0008250">
    <property type="term" value="C:oligosaccharyltransferase complex"/>
    <property type="evidence" value="ECO:0007669"/>
    <property type="project" value="InterPro"/>
</dbReference>
<feature type="region of interest" description="Disordered" evidence="9">
    <location>
        <begin position="1"/>
        <end position="53"/>
    </location>
</feature>
<dbReference type="Proteomes" id="UP000326340">
    <property type="component" value="Unassembled WGS sequence"/>
</dbReference>
<evidence type="ECO:0000313" key="10">
    <source>
        <dbReference type="EMBL" id="TQN73968.1"/>
    </source>
</evidence>
<dbReference type="PANTHER" id="PTHR10705">
    <property type="entry name" value="DOLICHYL-DIPHOSPHOOLIGOSACCHARIDE--PROTEIN GLYCOSYLTRANSFERASE SUBUNIT DAD1"/>
    <property type="match status" value="1"/>
</dbReference>
<organism evidence="10 11">
    <name type="scientific">Colletotrichum shisoi</name>
    <dbReference type="NCBI Taxonomy" id="2078593"/>
    <lineage>
        <taxon>Eukaryota</taxon>
        <taxon>Fungi</taxon>
        <taxon>Dikarya</taxon>
        <taxon>Ascomycota</taxon>
        <taxon>Pezizomycotina</taxon>
        <taxon>Sordariomycetes</taxon>
        <taxon>Hypocreomycetidae</taxon>
        <taxon>Glomerellales</taxon>
        <taxon>Glomerellaceae</taxon>
        <taxon>Colletotrichum</taxon>
        <taxon>Colletotrichum destructivum species complex</taxon>
    </lineage>
</organism>
<keyword evidence="7 8" id="KW-0472">Membrane</keyword>
<feature type="compositionally biased region" description="Low complexity" evidence="9">
    <location>
        <begin position="24"/>
        <end position="39"/>
    </location>
</feature>
<feature type="transmembrane region" description="Helical" evidence="8">
    <location>
        <begin position="155"/>
        <end position="173"/>
    </location>
</feature>
<evidence type="ECO:0000256" key="1">
    <source>
        <dbReference type="ARBA" id="ARBA00004477"/>
    </source>
</evidence>
<keyword evidence="6 8" id="KW-1133">Transmembrane helix</keyword>
<comment type="subunit">
    <text evidence="8">Component of the oligosaccharyltransferase (OST) complex.</text>
</comment>
<dbReference type="GO" id="GO:0016740">
    <property type="term" value="F:transferase activity"/>
    <property type="evidence" value="ECO:0007669"/>
    <property type="project" value="UniProtKB-KW"/>
</dbReference>
<keyword evidence="5 8" id="KW-0256">Endoplasmic reticulum</keyword>
<dbReference type="OrthoDB" id="445566at2759"/>
<comment type="caution">
    <text evidence="10">The sequence shown here is derived from an EMBL/GenBank/DDBJ whole genome shotgun (WGS) entry which is preliminary data.</text>
</comment>
<keyword evidence="11" id="KW-1185">Reference proteome</keyword>
<evidence type="ECO:0000256" key="6">
    <source>
        <dbReference type="ARBA" id="ARBA00022989"/>
    </source>
</evidence>
<evidence type="ECO:0000256" key="4">
    <source>
        <dbReference type="ARBA" id="ARBA00022692"/>
    </source>
</evidence>
<comment type="subcellular location">
    <subcellularLocation>
        <location evidence="1 8">Endoplasmic reticulum membrane</location>
        <topology evidence="1 8">Multi-pass membrane protein</topology>
    </subcellularLocation>
</comment>
<dbReference type="Pfam" id="PF02109">
    <property type="entry name" value="DAD"/>
    <property type="match status" value="1"/>
</dbReference>
<evidence type="ECO:0000313" key="11">
    <source>
        <dbReference type="Proteomes" id="UP000326340"/>
    </source>
</evidence>
<feature type="compositionally biased region" description="Low complexity" evidence="9">
    <location>
        <begin position="1"/>
        <end position="17"/>
    </location>
</feature>
<dbReference type="UniPathway" id="UPA00378"/>
<reference evidence="10 11" key="1">
    <citation type="journal article" date="2019" name="Sci. Rep.">
        <title>Colletotrichum shisoi sp. nov., an anthracnose pathogen of Perilla frutescens in Japan: molecular phylogenetic, morphological and genomic evidence.</title>
        <authorList>
            <person name="Gan P."/>
            <person name="Tsushima A."/>
            <person name="Hiroyama R."/>
            <person name="Narusaka M."/>
            <person name="Takano Y."/>
            <person name="Narusaka Y."/>
            <person name="Kawaradani M."/>
            <person name="Damm U."/>
            <person name="Shirasu K."/>
        </authorList>
    </citation>
    <scope>NUCLEOTIDE SEQUENCE [LARGE SCALE GENOMIC DNA]</scope>
    <source>
        <strain evidence="10 11">PG-2018a</strain>
    </source>
</reference>
<accession>A0A5Q4C3P1</accession>
<sequence>MAPKRTASSRKAAAASADHAQQLPSSPAGPTAAAAIPGTMTSQPKAGPITITPKGVSSGAQNWDRVLANLYNHYVNDTPQRTKLIDAFMAFLVVVGALQFLYCVIAGNFPFNAFLSGFSATVGQFVLTGFPASLRIQTTEANKFDFPSVSPERAFADYVACSLILHFFCVNFIN</sequence>
<dbReference type="PANTHER" id="PTHR10705:SF0">
    <property type="entry name" value="DOLICHYL-DIPHOSPHOOLIGOSACCHARIDE--PROTEIN GLYCOSYLTRANSFERASE SUBUNIT DAD1"/>
    <property type="match status" value="1"/>
</dbReference>
<keyword evidence="10" id="KW-0808">Transferase</keyword>
<evidence type="ECO:0000256" key="7">
    <source>
        <dbReference type="ARBA" id="ARBA00023136"/>
    </source>
</evidence>
<protein>
    <recommendedName>
        <fullName evidence="8">Dolichyl-diphosphooligosaccharide--protein glycosyltransferase subunit OST2</fullName>
        <shortName evidence="8">Oligosaccharyl transferase subunit OST2</shortName>
    </recommendedName>
</protein>
<feature type="transmembrane region" description="Helical" evidence="8">
    <location>
        <begin position="87"/>
        <end position="107"/>
    </location>
</feature>
<dbReference type="AlphaFoldDB" id="A0A5Q4C3P1"/>
<evidence type="ECO:0000256" key="2">
    <source>
        <dbReference type="ARBA" id="ARBA00004922"/>
    </source>
</evidence>
<evidence type="ECO:0000256" key="5">
    <source>
        <dbReference type="ARBA" id="ARBA00022824"/>
    </source>
</evidence>
<evidence type="ECO:0000256" key="9">
    <source>
        <dbReference type="SAM" id="MobiDB-lite"/>
    </source>
</evidence>
<comment type="caution">
    <text evidence="8">Lacks conserved residue(s) required for the propagation of feature annotation.</text>
</comment>
<keyword evidence="4 8" id="KW-0812">Transmembrane</keyword>
<comment type="function">
    <text evidence="8">Subunit of the oligosaccharyl transferase (OST) complex that catalyzes the initial transfer of a defined glycan (Glc(3)Man(9)GlcNAc(2) in eukaryotes) from the lipid carrier dolichol-pyrophosphate to an asparagine residue within an Asn-X-Ser/Thr consensus motif in nascent polypeptide chains, the first step in protein N-glycosylation. N-glycosylation occurs cotranslationally and the complex associates with the Sec61 complex at the channel-forming translocon complex that mediates protein translocation across the endoplasmic reticulum (ER). All subunits are required for a maximal enzyme activity.</text>
</comment>